<proteinExistence type="predicted"/>
<feature type="signal peptide" evidence="1">
    <location>
        <begin position="1"/>
        <end position="20"/>
    </location>
</feature>
<dbReference type="GO" id="GO:0008237">
    <property type="term" value="F:metallopeptidase activity"/>
    <property type="evidence" value="ECO:0007669"/>
    <property type="project" value="InterPro"/>
</dbReference>
<accession>A0A6A5VQV2</accession>
<evidence type="ECO:0008006" key="4">
    <source>
        <dbReference type="Google" id="ProtNLM"/>
    </source>
</evidence>
<organism evidence="2 3">
    <name type="scientific">Bimuria novae-zelandiae CBS 107.79</name>
    <dbReference type="NCBI Taxonomy" id="1447943"/>
    <lineage>
        <taxon>Eukaryota</taxon>
        <taxon>Fungi</taxon>
        <taxon>Dikarya</taxon>
        <taxon>Ascomycota</taxon>
        <taxon>Pezizomycotina</taxon>
        <taxon>Dothideomycetes</taxon>
        <taxon>Pleosporomycetidae</taxon>
        <taxon>Pleosporales</taxon>
        <taxon>Massarineae</taxon>
        <taxon>Didymosphaeriaceae</taxon>
        <taxon>Bimuria</taxon>
    </lineage>
</organism>
<dbReference type="Proteomes" id="UP000800036">
    <property type="component" value="Unassembled WGS sequence"/>
</dbReference>
<keyword evidence="3" id="KW-1185">Reference proteome</keyword>
<dbReference type="AlphaFoldDB" id="A0A6A5VQV2"/>
<dbReference type="Gene3D" id="3.40.390.10">
    <property type="entry name" value="Collagenase (Catalytic Domain)"/>
    <property type="match status" value="1"/>
</dbReference>
<gene>
    <name evidence="2" type="ORF">BU23DRAFT_563818</name>
</gene>
<evidence type="ECO:0000313" key="3">
    <source>
        <dbReference type="Proteomes" id="UP000800036"/>
    </source>
</evidence>
<keyword evidence="1" id="KW-0732">Signal</keyword>
<dbReference type="InterPro" id="IPR024079">
    <property type="entry name" value="MetalloPept_cat_dom_sf"/>
</dbReference>
<name>A0A6A5VQV2_9PLEO</name>
<evidence type="ECO:0000256" key="1">
    <source>
        <dbReference type="SAM" id="SignalP"/>
    </source>
</evidence>
<feature type="chain" id="PRO_5025329317" description="Lysine-specific metallo-endopeptidase domain-containing protein" evidence="1">
    <location>
        <begin position="21"/>
        <end position="278"/>
    </location>
</feature>
<sequence>MISRTLLASALVAAVPCASSIALPENSNPLLTKRGSITIDPRCSSYAGVSEGVNEAEMMSQLATDVLNGDMKGQWTNARNAFFGDTDTEKTHILVCRVSPSTDTYSKIANVDSTHDVTLWCANRWEEYKGKLAAHRTSITLDSLTREEYADYKAAGFVDGENLVLCTFALQDYTSLATLDHAPGPGQPMDQYKLTYGSMFVHEFSHIFGTKDSSVYAYDYTAVTQIVNDYRSNTLKVKTITPGTFADAYFYFALAVSTVTTPAMAYFDWSGGHAISVA</sequence>
<protein>
    <recommendedName>
        <fullName evidence="4">Lysine-specific metallo-endopeptidase domain-containing protein</fullName>
    </recommendedName>
</protein>
<reference evidence="2" key="1">
    <citation type="journal article" date="2020" name="Stud. Mycol.">
        <title>101 Dothideomycetes genomes: a test case for predicting lifestyles and emergence of pathogens.</title>
        <authorList>
            <person name="Haridas S."/>
            <person name="Albert R."/>
            <person name="Binder M."/>
            <person name="Bloem J."/>
            <person name="Labutti K."/>
            <person name="Salamov A."/>
            <person name="Andreopoulos B."/>
            <person name="Baker S."/>
            <person name="Barry K."/>
            <person name="Bills G."/>
            <person name="Bluhm B."/>
            <person name="Cannon C."/>
            <person name="Castanera R."/>
            <person name="Culley D."/>
            <person name="Daum C."/>
            <person name="Ezra D."/>
            <person name="Gonzalez J."/>
            <person name="Henrissat B."/>
            <person name="Kuo A."/>
            <person name="Liang C."/>
            <person name="Lipzen A."/>
            <person name="Lutzoni F."/>
            <person name="Magnuson J."/>
            <person name="Mondo S."/>
            <person name="Nolan M."/>
            <person name="Ohm R."/>
            <person name="Pangilinan J."/>
            <person name="Park H.-J."/>
            <person name="Ramirez L."/>
            <person name="Alfaro M."/>
            <person name="Sun H."/>
            <person name="Tritt A."/>
            <person name="Yoshinaga Y."/>
            <person name="Zwiers L.-H."/>
            <person name="Turgeon B."/>
            <person name="Goodwin S."/>
            <person name="Spatafora J."/>
            <person name="Crous P."/>
            <person name="Grigoriev I."/>
        </authorList>
    </citation>
    <scope>NUCLEOTIDE SEQUENCE</scope>
    <source>
        <strain evidence="2">CBS 107.79</strain>
    </source>
</reference>
<dbReference type="EMBL" id="ML976659">
    <property type="protein sequence ID" value="KAF1978949.1"/>
    <property type="molecule type" value="Genomic_DNA"/>
</dbReference>
<evidence type="ECO:0000313" key="2">
    <source>
        <dbReference type="EMBL" id="KAF1978949.1"/>
    </source>
</evidence>